<gene>
    <name evidence="2" type="primary">LOC106814843</name>
</gene>
<dbReference type="GeneID" id="106814843"/>
<reference evidence="2" key="1">
    <citation type="submission" date="2025-08" db="UniProtKB">
        <authorList>
            <consortium name="RefSeq"/>
        </authorList>
    </citation>
    <scope>IDENTIFICATION</scope>
</reference>
<protein>
    <submittedName>
        <fullName evidence="2">Uncharacterized protein LOC106814843</fullName>
    </submittedName>
</protein>
<keyword evidence="1" id="KW-1185">Reference proteome</keyword>
<accession>A0ABM1ER70</accession>
<organism evidence="1 2">
    <name type="scientific">Priapulus caudatus</name>
    <name type="common">Priapulid worm</name>
    <dbReference type="NCBI Taxonomy" id="37621"/>
    <lineage>
        <taxon>Eukaryota</taxon>
        <taxon>Metazoa</taxon>
        <taxon>Ecdysozoa</taxon>
        <taxon>Scalidophora</taxon>
        <taxon>Priapulida</taxon>
        <taxon>Priapulimorpha</taxon>
        <taxon>Priapulimorphida</taxon>
        <taxon>Priapulidae</taxon>
        <taxon>Priapulus</taxon>
    </lineage>
</organism>
<evidence type="ECO:0000313" key="2">
    <source>
        <dbReference type="RefSeq" id="XP_014674691.1"/>
    </source>
</evidence>
<proteinExistence type="predicted"/>
<sequence>MAVRLSASLSLRCLQLAPLMSRLDLMRFPLGVVYGSRDPLVEANISHEVGRLLGVEEWEEVARRGDTPLEDGAELSEGQRYIRGLRIAGGSHFCFKDQLDNVTSMILDLLVHTTKNAAKAARS</sequence>
<dbReference type="Proteomes" id="UP000695022">
    <property type="component" value="Unplaced"/>
</dbReference>
<evidence type="ECO:0000313" key="1">
    <source>
        <dbReference type="Proteomes" id="UP000695022"/>
    </source>
</evidence>
<name>A0ABM1ER70_PRICU</name>
<dbReference type="RefSeq" id="XP_014674691.1">
    <property type="nucleotide sequence ID" value="XM_014819205.1"/>
</dbReference>